<evidence type="ECO:0000313" key="2">
    <source>
        <dbReference type="EMBL" id="EAL65540.1"/>
    </source>
</evidence>
<keyword evidence="3" id="KW-1185">Reference proteome</keyword>
<name>Q54QF3_DICDI</name>
<dbReference type="InParanoid" id="Q54QF3"/>
<dbReference type="SUPFAM" id="SSF52799">
    <property type="entry name" value="(Phosphotyrosine protein) phosphatases II"/>
    <property type="match status" value="1"/>
</dbReference>
<dbReference type="InterPro" id="IPR029021">
    <property type="entry name" value="Prot-tyrosine_phosphatase-like"/>
</dbReference>
<dbReference type="PANTHER" id="PTHR38745:SF2">
    <property type="entry name" value="TYROSINE SPECIFIC PROTEIN PHOSPHATASES DOMAIN-CONTAINING PROTEIN"/>
    <property type="match status" value="1"/>
</dbReference>
<dbReference type="VEuPathDB" id="AmoebaDB:DDB_G0283851"/>
<sequence length="249" mass="28804">MKIILNLIILILSISIVLINGDYLEYKKVHLVDQVSLSNGNTNYIFRGNEPKILVNGENYFAYEELIKCMVNNSLTTGVKLPPQFIIVDIKLIYGLKDEESDIELEQTFFNANPQFGEFGTNVTLGDLWDPNFLPEHDVKSWALNLSDWQHDNLPYRIPFYRNILNSENDLPLVLYIHCECGCDRTGEVFASYAMKYLGYSFKEAMEWDYSIAGRRIMINHQFAAQWYCYYLQVAEGMTIDCSAPPLFE</sequence>
<evidence type="ECO:0000313" key="3">
    <source>
        <dbReference type="Proteomes" id="UP000002195"/>
    </source>
</evidence>
<dbReference type="HOGENOM" id="CLU_102083_0_0_1"/>
<comment type="caution">
    <text evidence="2">The sequence shown here is derived from an EMBL/GenBank/DDBJ whole genome shotgun (WGS) entry which is preliminary data.</text>
</comment>
<dbReference type="PhylomeDB" id="Q54QF3"/>
<evidence type="ECO:0000256" key="1">
    <source>
        <dbReference type="SAM" id="SignalP"/>
    </source>
</evidence>
<organism evidence="2 3">
    <name type="scientific">Dictyostelium discoideum</name>
    <name type="common">Social amoeba</name>
    <dbReference type="NCBI Taxonomy" id="44689"/>
    <lineage>
        <taxon>Eukaryota</taxon>
        <taxon>Amoebozoa</taxon>
        <taxon>Evosea</taxon>
        <taxon>Eumycetozoa</taxon>
        <taxon>Dictyostelia</taxon>
        <taxon>Dictyosteliales</taxon>
        <taxon>Dictyosteliaceae</taxon>
        <taxon>Dictyostelium</taxon>
    </lineage>
</organism>
<dbReference type="PANTHER" id="PTHR38745">
    <property type="entry name" value="PHOSPHATASE, PUTATIVE-RELATED"/>
    <property type="match status" value="1"/>
</dbReference>
<feature type="signal peptide" evidence="1">
    <location>
        <begin position="1"/>
        <end position="21"/>
    </location>
</feature>
<accession>Q54QF3</accession>
<keyword evidence="1" id="KW-0732">Signal</keyword>
<dbReference type="EMBL" id="AAFI02000057">
    <property type="protein sequence ID" value="EAL65540.1"/>
    <property type="molecule type" value="Genomic_DNA"/>
</dbReference>
<dbReference type="Proteomes" id="UP000002195">
    <property type="component" value="Unassembled WGS sequence"/>
</dbReference>
<feature type="chain" id="PRO_5004249285" description="Tyrosine specific protein phosphatases domain-containing protein" evidence="1">
    <location>
        <begin position="22"/>
        <end position="249"/>
    </location>
</feature>
<gene>
    <name evidence="2" type="ORF">DDB_G0283851</name>
</gene>
<dbReference type="OMA" id="RIMINHQ"/>
<dbReference type="PROSITE" id="PS00383">
    <property type="entry name" value="TYR_PHOSPHATASE_1"/>
    <property type="match status" value="1"/>
</dbReference>
<dbReference type="AlphaFoldDB" id="Q54QF3"/>
<dbReference type="RefSeq" id="XP_638918.1">
    <property type="nucleotide sequence ID" value="XM_633826.1"/>
</dbReference>
<dbReference type="GeneID" id="8624315"/>
<protein>
    <recommendedName>
        <fullName evidence="4">Tyrosine specific protein phosphatases domain-containing protein</fullName>
    </recommendedName>
</protein>
<proteinExistence type="predicted"/>
<dbReference type="eggNOG" id="ENOG502RC03">
    <property type="taxonomic scope" value="Eukaryota"/>
</dbReference>
<dbReference type="InterPro" id="IPR016130">
    <property type="entry name" value="Tyr_Pase_AS"/>
</dbReference>
<dbReference type="dictyBase" id="DDB_G0283851"/>
<reference evidence="2 3" key="1">
    <citation type="journal article" date="2005" name="Nature">
        <title>The genome of the social amoeba Dictyostelium discoideum.</title>
        <authorList>
            <consortium name="The Dictyostelium discoideum Sequencing Consortium"/>
            <person name="Eichinger L."/>
            <person name="Pachebat J.A."/>
            <person name="Glockner G."/>
            <person name="Rajandream M.A."/>
            <person name="Sucgang R."/>
            <person name="Berriman M."/>
            <person name="Song J."/>
            <person name="Olsen R."/>
            <person name="Szafranski K."/>
            <person name="Xu Q."/>
            <person name="Tunggal B."/>
            <person name="Kummerfeld S."/>
            <person name="Madera M."/>
            <person name="Konfortov B.A."/>
            <person name="Rivero F."/>
            <person name="Bankier A.T."/>
            <person name="Lehmann R."/>
            <person name="Hamlin N."/>
            <person name="Davies R."/>
            <person name="Gaudet P."/>
            <person name="Fey P."/>
            <person name="Pilcher K."/>
            <person name="Chen G."/>
            <person name="Saunders D."/>
            <person name="Sodergren E."/>
            <person name="Davis P."/>
            <person name="Kerhornou A."/>
            <person name="Nie X."/>
            <person name="Hall N."/>
            <person name="Anjard C."/>
            <person name="Hemphill L."/>
            <person name="Bason N."/>
            <person name="Farbrother P."/>
            <person name="Desany B."/>
            <person name="Just E."/>
            <person name="Morio T."/>
            <person name="Rost R."/>
            <person name="Churcher C."/>
            <person name="Cooper J."/>
            <person name="Haydock S."/>
            <person name="van Driessche N."/>
            <person name="Cronin A."/>
            <person name="Goodhead I."/>
            <person name="Muzny D."/>
            <person name="Mourier T."/>
            <person name="Pain A."/>
            <person name="Lu M."/>
            <person name="Harper D."/>
            <person name="Lindsay R."/>
            <person name="Hauser H."/>
            <person name="James K."/>
            <person name="Quiles M."/>
            <person name="Madan Babu M."/>
            <person name="Saito T."/>
            <person name="Buchrieser C."/>
            <person name="Wardroper A."/>
            <person name="Felder M."/>
            <person name="Thangavelu M."/>
            <person name="Johnson D."/>
            <person name="Knights A."/>
            <person name="Loulseged H."/>
            <person name="Mungall K."/>
            <person name="Oliver K."/>
            <person name="Price C."/>
            <person name="Quail M.A."/>
            <person name="Urushihara H."/>
            <person name="Hernandez J."/>
            <person name="Rabbinowitsch E."/>
            <person name="Steffen D."/>
            <person name="Sanders M."/>
            <person name="Ma J."/>
            <person name="Kohara Y."/>
            <person name="Sharp S."/>
            <person name="Simmonds M."/>
            <person name="Spiegler S."/>
            <person name="Tivey A."/>
            <person name="Sugano S."/>
            <person name="White B."/>
            <person name="Walker D."/>
            <person name="Woodward J."/>
            <person name="Winckler T."/>
            <person name="Tanaka Y."/>
            <person name="Shaulsky G."/>
            <person name="Schleicher M."/>
            <person name="Weinstock G."/>
            <person name="Rosenthal A."/>
            <person name="Cox E.C."/>
            <person name="Chisholm R.L."/>
            <person name="Gibbs R."/>
            <person name="Loomis W.F."/>
            <person name="Platzer M."/>
            <person name="Kay R.R."/>
            <person name="Williams J."/>
            <person name="Dear P.H."/>
            <person name="Noegel A.A."/>
            <person name="Barrell B."/>
            <person name="Kuspa A."/>
        </authorList>
    </citation>
    <scope>NUCLEOTIDE SEQUENCE [LARGE SCALE GENOMIC DNA]</scope>
    <source>
        <strain evidence="2 3">AX4</strain>
    </source>
</reference>
<dbReference type="KEGG" id="ddi:DDB_G0283851"/>
<dbReference type="PaxDb" id="44689-DDB0185734"/>
<dbReference type="Gene3D" id="3.90.190.10">
    <property type="entry name" value="Protein tyrosine phosphatase superfamily"/>
    <property type="match status" value="1"/>
</dbReference>
<dbReference type="FunCoup" id="Q54QF3">
    <property type="interactions" value="1"/>
</dbReference>
<evidence type="ECO:0008006" key="4">
    <source>
        <dbReference type="Google" id="ProtNLM"/>
    </source>
</evidence>